<sequence length="43" mass="4673">MPSRIHFFQSNDPLAKRIATKRERPGGSNVGGVSKQIYSGTSP</sequence>
<organism evidence="2 3">
    <name type="scientific">Rhodopirellula baltica WH47</name>
    <dbReference type="NCBI Taxonomy" id="991778"/>
    <lineage>
        <taxon>Bacteria</taxon>
        <taxon>Pseudomonadati</taxon>
        <taxon>Planctomycetota</taxon>
        <taxon>Planctomycetia</taxon>
        <taxon>Pirellulales</taxon>
        <taxon>Pirellulaceae</taxon>
        <taxon>Rhodopirellula</taxon>
    </lineage>
</organism>
<dbReference type="AlphaFoldDB" id="F2AZF7"/>
<evidence type="ECO:0000313" key="3">
    <source>
        <dbReference type="Proteomes" id="UP000006222"/>
    </source>
</evidence>
<gene>
    <name evidence="2" type="ORF">RBWH47_03408</name>
</gene>
<name>F2AZF7_RHOBT</name>
<proteinExistence type="predicted"/>
<dbReference type="Proteomes" id="UP000006222">
    <property type="component" value="Unassembled WGS sequence"/>
</dbReference>
<dbReference type="EMBL" id="AFAR01000258">
    <property type="protein sequence ID" value="EGF24953.1"/>
    <property type="molecule type" value="Genomic_DNA"/>
</dbReference>
<accession>F2AZF7</accession>
<evidence type="ECO:0000313" key="2">
    <source>
        <dbReference type="EMBL" id="EGF24953.1"/>
    </source>
</evidence>
<reference evidence="2 3" key="1">
    <citation type="journal article" date="2013" name="Mar. Genomics">
        <title>Expression of sulfatases in Rhodopirellula baltica and the diversity of sulfatases in the genus Rhodopirellula.</title>
        <authorList>
            <person name="Wegner C.E."/>
            <person name="Richter-Heitmann T."/>
            <person name="Klindworth A."/>
            <person name="Klockow C."/>
            <person name="Richter M."/>
            <person name="Achstetter T."/>
            <person name="Glockner F.O."/>
            <person name="Harder J."/>
        </authorList>
    </citation>
    <scope>NUCLEOTIDE SEQUENCE [LARGE SCALE GENOMIC DNA]</scope>
    <source>
        <strain evidence="2 3">WH47</strain>
    </source>
</reference>
<protein>
    <submittedName>
        <fullName evidence="2">Uncharacterized protein</fullName>
    </submittedName>
</protein>
<comment type="caution">
    <text evidence="2">The sequence shown here is derived from an EMBL/GenBank/DDBJ whole genome shotgun (WGS) entry which is preliminary data.</text>
</comment>
<feature type="region of interest" description="Disordered" evidence="1">
    <location>
        <begin position="1"/>
        <end position="43"/>
    </location>
</feature>
<evidence type="ECO:0000256" key="1">
    <source>
        <dbReference type="SAM" id="MobiDB-lite"/>
    </source>
</evidence>